<comment type="similarity">
    <text evidence="2">Belongs to the glycosyl hydrolase 88 family.</text>
</comment>
<dbReference type="EMBL" id="CP086714">
    <property type="protein sequence ID" value="WOO76914.1"/>
    <property type="molecule type" value="Genomic_DNA"/>
</dbReference>
<keyword evidence="1 3" id="KW-0378">Hydrolase</keyword>
<dbReference type="PANTHER" id="PTHR36845:SF1">
    <property type="entry name" value="HYDROLASE, PUTATIVE (AFU_ORTHOLOGUE AFUA_7G05090)-RELATED"/>
    <property type="match status" value="1"/>
</dbReference>
<dbReference type="Gene3D" id="1.50.10.10">
    <property type="match status" value="1"/>
</dbReference>
<evidence type="ECO:0000313" key="3">
    <source>
        <dbReference type="EMBL" id="WOO76914.1"/>
    </source>
</evidence>
<gene>
    <name evidence="3" type="primary">gbs1889</name>
    <name evidence="3" type="ORF">LOC62_01G000528</name>
</gene>
<keyword evidence="4" id="KW-1185">Reference proteome</keyword>
<dbReference type="AlphaFoldDB" id="A0AAF0Y2V4"/>
<dbReference type="RefSeq" id="XP_062622946.1">
    <property type="nucleotide sequence ID" value="XM_062766962.1"/>
</dbReference>
<organism evidence="3 4">
    <name type="scientific">Vanrija pseudolonga</name>
    <dbReference type="NCBI Taxonomy" id="143232"/>
    <lineage>
        <taxon>Eukaryota</taxon>
        <taxon>Fungi</taxon>
        <taxon>Dikarya</taxon>
        <taxon>Basidiomycota</taxon>
        <taxon>Agaricomycotina</taxon>
        <taxon>Tremellomycetes</taxon>
        <taxon>Trichosporonales</taxon>
        <taxon>Trichosporonaceae</taxon>
        <taxon>Vanrija</taxon>
    </lineage>
</organism>
<sequence>MPGPAKHDLSTSTMPSASAPSITARLAGLPASAADIFTPSDIVRVVEVAKKYDEPEGTPITRIPEYTQPGGPNNYHCSKIEVAWTQGFFPGLLWLLVERERLVPGTLAAAGYTEEEVVAFARRWQGSFRHLARHAINHDQGFRFQLPFGRDLALTGEKSNVAVLVEAADSLVDRYDERVGCIRSWDTMLKVGLPDIYRRDNTHEHYLVIIDNMMNLDLLYEVADLTGDRKYAEIATTQAEKMIKGHIRPDGTTYHVVNFTQDGEVDKQMTHQGYADESCWARGQAWGIYGYAQCALRTGRKEFVDASRQLADAFIKRLPESGVPWWDFDAPKPCPYDASAGTIAARGFQMLYELLLPSDPAAAEYYLAAGFKLIDDTVRECASPAASVKNGAVSWGEGGWETILQHSTINGNQYSTRKLLDHGLVYADYYYVEFANEALKLKAKLAKA</sequence>
<accession>A0AAF0Y2V4</accession>
<dbReference type="PANTHER" id="PTHR36845">
    <property type="entry name" value="HYDROLASE, PUTATIVE (AFU_ORTHOLOGUE AFUA_7G05090)-RELATED"/>
    <property type="match status" value="1"/>
</dbReference>
<evidence type="ECO:0000256" key="1">
    <source>
        <dbReference type="ARBA" id="ARBA00022801"/>
    </source>
</evidence>
<evidence type="ECO:0000313" key="4">
    <source>
        <dbReference type="Proteomes" id="UP000827549"/>
    </source>
</evidence>
<dbReference type="InterPro" id="IPR008928">
    <property type="entry name" value="6-hairpin_glycosidase_sf"/>
</dbReference>
<dbReference type="Proteomes" id="UP000827549">
    <property type="component" value="Chromosome 1"/>
</dbReference>
<dbReference type="SUPFAM" id="SSF48208">
    <property type="entry name" value="Six-hairpin glycosidases"/>
    <property type="match status" value="1"/>
</dbReference>
<name>A0AAF0Y2V4_9TREE</name>
<reference evidence="3" key="1">
    <citation type="submission" date="2023-10" db="EMBL/GenBank/DDBJ databases">
        <authorList>
            <person name="Noh H."/>
        </authorList>
    </citation>
    <scope>NUCLEOTIDE SEQUENCE</scope>
    <source>
        <strain evidence="3">DUCC4014</strain>
    </source>
</reference>
<dbReference type="GO" id="GO:0052757">
    <property type="term" value="F:chondroitin hydrolase activity"/>
    <property type="evidence" value="ECO:0007669"/>
    <property type="project" value="TreeGrafter"/>
</dbReference>
<dbReference type="GeneID" id="87803786"/>
<dbReference type="GO" id="GO:0000272">
    <property type="term" value="P:polysaccharide catabolic process"/>
    <property type="evidence" value="ECO:0007669"/>
    <property type="project" value="TreeGrafter"/>
</dbReference>
<proteinExistence type="inferred from homology"/>
<dbReference type="InterPro" id="IPR012341">
    <property type="entry name" value="6hp_glycosidase-like_sf"/>
</dbReference>
<dbReference type="InterPro" id="IPR052369">
    <property type="entry name" value="UG_Glycosaminoglycan_Hydrolase"/>
</dbReference>
<evidence type="ECO:0000256" key="2">
    <source>
        <dbReference type="ARBA" id="ARBA00038358"/>
    </source>
</evidence>
<protein>
    <submittedName>
        <fullName evidence="3">Unsaturated chondroitin disaccharide hydrolase</fullName>
    </submittedName>
</protein>